<dbReference type="GO" id="GO:0008234">
    <property type="term" value="F:cysteine-type peptidase activity"/>
    <property type="evidence" value="ECO:0007669"/>
    <property type="project" value="InterPro"/>
</dbReference>
<evidence type="ECO:0000259" key="2">
    <source>
        <dbReference type="Pfam" id="PF00112"/>
    </source>
</evidence>
<dbReference type="InterPro" id="IPR038765">
    <property type="entry name" value="Papain-like_cys_pep_sf"/>
</dbReference>
<dbReference type="Gene3D" id="3.90.70.10">
    <property type="entry name" value="Cysteine proteinases"/>
    <property type="match status" value="1"/>
</dbReference>
<comment type="caution">
    <text evidence="3">The sequence shown here is derived from an EMBL/GenBank/DDBJ whole genome shotgun (WGS) entry which is preliminary data.</text>
</comment>
<gene>
    <name evidence="3" type="ORF">RJ640_010073</name>
</gene>
<keyword evidence="4" id="KW-1185">Reference proteome</keyword>
<dbReference type="GO" id="GO:0006508">
    <property type="term" value="P:proteolysis"/>
    <property type="evidence" value="ECO:0007669"/>
    <property type="project" value="InterPro"/>
</dbReference>
<sequence length="345" mass="37867">MTPGSLRDGSRSSEGIAPSSPGSWASGLPHRCQACGTLQGLGLEARSRGSLATPTLWEPVFPDRQSDAVRGRPVEYAIRQSVEHRHPWTPSDVSLPGSATCRTSALRMEYAFFSLTRPHSPCLPSRLSVSSSEMERKDYWAMKTDASHQIAAGSCSPAAVIGATDADIFLRDPPKGLLYLSLQQLVDCLFTVMKPTPAQRCANGFPSSNMDVPYGYITECGVRRTIHYKEYSGQMETCEDGNMAQSLRVYTEGAEELKNIHGWVRDFFDVINTHPVAAVAQSLRVYTEGAEELKNIHGWVRDFFDVINTHPVAAVVNGAPDFVRPNAMQAHYMPGLLTEKLTCDA</sequence>
<organism evidence="3 4">
    <name type="scientific">Escallonia rubra</name>
    <dbReference type="NCBI Taxonomy" id="112253"/>
    <lineage>
        <taxon>Eukaryota</taxon>
        <taxon>Viridiplantae</taxon>
        <taxon>Streptophyta</taxon>
        <taxon>Embryophyta</taxon>
        <taxon>Tracheophyta</taxon>
        <taxon>Spermatophyta</taxon>
        <taxon>Magnoliopsida</taxon>
        <taxon>eudicotyledons</taxon>
        <taxon>Gunneridae</taxon>
        <taxon>Pentapetalae</taxon>
        <taxon>asterids</taxon>
        <taxon>campanulids</taxon>
        <taxon>Escalloniales</taxon>
        <taxon>Escalloniaceae</taxon>
        <taxon>Escallonia</taxon>
    </lineage>
</organism>
<protein>
    <recommendedName>
        <fullName evidence="2">Peptidase C1A papain C-terminal domain-containing protein</fullName>
    </recommendedName>
</protein>
<dbReference type="SUPFAM" id="SSF54001">
    <property type="entry name" value="Cysteine proteinases"/>
    <property type="match status" value="1"/>
</dbReference>
<dbReference type="Pfam" id="PF00112">
    <property type="entry name" value="Peptidase_C1"/>
    <property type="match status" value="1"/>
</dbReference>
<accession>A0AA88RWL9</accession>
<dbReference type="Proteomes" id="UP001187471">
    <property type="component" value="Unassembled WGS sequence"/>
</dbReference>
<dbReference type="AlphaFoldDB" id="A0AA88RWL9"/>
<feature type="region of interest" description="Disordered" evidence="1">
    <location>
        <begin position="1"/>
        <end position="25"/>
    </location>
</feature>
<dbReference type="EMBL" id="JAVXUO010000580">
    <property type="protein sequence ID" value="KAK2991071.1"/>
    <property type="molecule type" value="Genomic_DNA"/>
</dbReference>
<evidence type="ECO:0000256" key="1">
    <source>
        <dbReference type="SAM" id="MobiDB-lite"/>
    </source>
</evidence>
<reference evidence="3" key="1">
    <citation type="submission" date="2022-12" db="EMBL/GenBank/DDBJ databases">
        <title>Draft genome assemblies for two species of Escallonia (Escalloniales).</title>
        <authorList>
            <person name="Chanderbali A."/>
            <person name="Dervinis C."/>
            <person name="Anghel I."/>
            <person name="Soltis D."/>
            <person name="Soltis P."/>
            <person name="Zapata F."/>
        </authorList>
    </citation>
    <scope>NUCLEOTIDE SEQUENCE</scope>
    <source>
        <strain evidence="3">UCBG92.1500</strain>
        <tissue evidence="3">Leaf</tissue>
    </source>
</reference>
<proteinExistence type="predicted"/>
<feature type="domain" description="Peptidase C1A papain C-terminal" evidence="2">
    <location>
        <begin position="144"/>
        <end position="259"/>
    </location>
</feature>
<name>A0AA88RWL9_9ASTE</name>
<evidence type="ECO:0000313" key="3">
    <source>
        <dbReference type="EMBL" id="KAK2991071.1"/>
    </source>
</evidence>
<evidence type="ECO:0000313" key="4">
    <source>
        <dbReference type="Proteomes" id="UP001187471"/>
    </source>
</evidence>
<dbReference type="InterPro" id="IPR000668">
    <property type="entry name" value="Peptidase_C1A_C"/>
</dbReference>